<feature type="domain" description="HTH marR-type" evidence="1">
    <location>
        <begin position="11"/>
        <end position="143"/>
    </location>
</feature>
<keyword evidence="3" id="KW-1185">Reference proteome</keyword>
<protein>
    <submittedName>
        <fullName evidence="2">MarR family winged helix-turn-helix transcriptional regulator</fullName>
    </submittedName>
</protein>
<organism evidence="2 3">
    <name type="scientific">Streptosporangium jomthongense</name>
    <dbReference type="NCBI Taxonomy" id="1193683"/>
    <lineage>
        <taxon>Bacteria</taxon>
        <taxon>Bacillati</taxon>
        <taxon>Actinomycetota</taxon>
        <taxon>Actinomycetes</taxon>
        <taxon>Streptosporangiales</taxon>
        <taxon>Streptosporangiaceae</taxon>
        <taxon>Streptosporangium</taxon>
    </lineage>
</organism>
<dbReference type="EMBL" id="JBHSBC010000002">
    <property type="protein sequence ID" value="MFC3979237.1"/>
    <property type="molecule type" value="Genomic_DNA"/>
</dbReference>
<reference evidence="3" key="1">
    <citation type="journal article" date="2019" name="Int. J. Syst. Evol. Microbiol.">
        <title>The Global Catalogue of Microorganisms (GCM) 10K type strain sequencing project: providing services to taxonomists for standard genome sequencing and annotation.</title>
        <authorList>
            <consortium name="The Broad Institute Genomics Platform"/>
            <consortium name="The Broad Institute Genome Sequencing Center for Infectious Disease"/>
            <person name="Wu L."/>
            <person name="Ma J."/>
        </authorList>
    </citation>
    <scope>NUCLEOTIDE SEQUENCE [LARGE SCALE GENOMIC DNA]</scope>
    <source>
        <strain evidence="3">TBRC 7912</strain>
    </source>
</reference>
<dbReference type="SUPFAM" id="SSF46785">
    <property type="entry name" value="Winged helix' DNA-binding domain"/>
    <property type="match status" value="1"/>
</dbReference>
<dbReference type="InterPro" id="IPR000835">
    <property type="entry name" value="HTH_MarR-typ"/>
</dbReference>
<dbReference type="Gene3D" id="1.10.10.10">
    <property type="entry name" value="Winged helix-like DNA-binding domain superfamily/Winged helix DNA-binding domain"/>
    <property type="match status" value="1"/>
</dbReference>
<dbReference type="PANTHER" id="PTHR33164">
    <property type="entry name" value="TRANSCRIPTIONAL REGULATOR, MARR FAMILY"/>
    <property type="match status" value="1"/>
</dbReference>
<dbReference type="SMART" id="SM00347">
    <property type="entry name" value="HTH_MARR"/>
    <property type="match status" value="1"/>
</dbReference>
<dbReference type="PANTHER" id="PTHR33164:SF43">
    <property type="entry name" value="HTH-TYPE TRANSCRIPTIONAL REPRESSOR YETL"/>
    <property type="match status" value="1"/>
</dbReference>
<dbReference type="InterPro" id="IPR036388">
    <property type="entry name" value="WH-like_DNA-bd_sf"/>
</dbReference>
<gene>
    <name evidence="2" type="ORF">ACFOYY_03835</name>
</gene>
<sequence>MTVPPFSQSLLEQDVFVLSNLALAVRRRLTERFAELGLNRWDVAVLAVLTDHGPIVQRAAGALLGVDPSDMVDMAERLVAAGWAGRERDPSDRRRYLLTVTPEGREVFERARREELRVREALLAPLGEEDRERWASLLRLLHGHVRSGSLDALL</sequence>
<evidence type="ECO:0000259" key="1">
    <source>
        <dbReference type="PROSITE" id="PS50995"/>
    </source>
</evidence>
<comment type="caution">
    <text evidence="2">The sequence shown here is derived from an EMBL/GenBank/DDBJ whole genome shotgun (WGS) entry which is preliminary data.</text>
</comment>
<evidence type="ECO:0000313" key="2">
    <source>
        <dbReference type="EMBL" id="MFC3979237.1"/>
    </source>
</evidence>
<dbReference type="Pfam" id="PF12802">
    <property type="entry name" value="MarR_2"/>
    <property type="match status" value="1"/>
</dbReference>
<accession>A0ABV8EW22</accession>
<dbReference type="Proteomes" id="UP001595698">
    <property type="component" value="Unassembled WGS sequence"/>
</dbReference>
<evidence type="ECO:0000313" key="3">
    <source>
        <dbReference type="Proteomes" id="UP001595698"/>
    </source>
</evidence>
<name>A0ABV8EW22_9ACTN</name>
<proteinExistence type="predicted"/>
<dbReference type="RefSeq" id="WP_352011944.1">
    <property type="nucleotide sequence ID" value="NZ_JBHSBC010000002.1"/>
</dbReference>
<dbReference type="InterPro" id="IPR039422">
    <property type="entry name" value="MarR/SlyA-like"/>
</dbReference>
<dbReference type="InterPro" id="IPR036390">
    <property type="entry name" value="WH_DNA-bd_sf"/>
</dbReference>
<dbReference type="PROSITE" id="PS50995">
    <property type="entry name" value="HTH_MARR_2"/>
    <property type="match status" value="1"/>
</dbReference>